<evidence type="ECO:0000313" key="1">
    <source>
        <dbReference type="EMBL" id="KAF2662191.1"/>
    </source>
</evidence>
<dbReference type="Proteomes" id="UP000799324">
    <property type="component" value="Unassembled WGS sequence"/>
</dbReference>
<accession>A0A6A6TS82</accession>
<sequence length="224" mass="24320">MAYNVAAPAFLNAENAGSAHPALCGSGGGRHQMALPSREPGESFASVNRTLTRNGACGRAHVDMAEATFAAIVIALRTEADRGAQRKKRSCQRGSLPTQRHRALVCHHISRSQTKVIRRWNLKDIICQQRALTRSTRRGVARNCLSHWNGGGVKAFVVVKSRKSKLVVGKERGSTAKEPAQSLLSTDLNATLPHADEEITVEALQIFLLCLVCRDPHNAGLPFL</sequence>
<organism evidence="1 2">
    <name type="scientific">Lophiostoma macrostomum CBS 122681</name>
    <dbReference type="NCBI Taxonomy" id="1314788"/>
    <lineage>
        <taxon>Eukaryota</taxon>
        <taxon>Fungi</taxon>
        <taxon>Dikarya</taxon>
        <taxon>Ascomycota</taxon>
        <taxon>Pezizomycotina</taxon>
        <taxon>Dothideomycetes</taxon>
        <taxon>Pleosporomycetidae</taxon>
        <taxon>Pleosporales</taxon>
        <taxon>Lophiostomataceae</taxon>
        <taxon>Lophiostoma</taxon>
    </lineage>
</organism>
<evidence type="ECO:0000313" key="2">
    <source>
        <dbReference type="Proteomes" id="UP000799324"/>
    </source>
</evidence>
<keyword evidence="2" id="KW-1185">Reference proteome</keyword>
<dbReference type="AlphaFoldDB" id="A0A6A6TS82"/>
<reference evidence="1" key="1">
    <citation type="journal article" date="2020" name="Stud. Mycol.">
        <title>101 Dothideomycetes genomes: a test case for predicting lifestyles and emergence of pathogens.</title>
        <authorList>
            <person name="Haridas S."/>
            <person name="Albert R."/>
            <person name="Binder M."/>
            <person name="Bloem J."/>
            <person name="Labutti K."/>
            <person name="Salamov A."/>
            <person name="Andreopoulos B."/>
            <person name="Baker S."/>
            <person name="Barry K."/>
            <person name="Bills G."/>
            <person name="Bluhm B."/>
            <person name="Cannon C."/>
            <person name="Castanera R."/>
            <person name="Culley D."/>
            <person name="Daum C."/>
            <person name="Ezra D."/>
            <person name="Gonzalez J."/>
            <person name="Henrissat B."/>
            <person name="Kuo A."/>
            <person name="Liang C."/>
            <person name="Lipzen A."/>
            <person name="Lutzoni F."/>
            <person name="Magnuson J."/>
            <person name="Mondo S."/>
            <person name="Nolan M."/>
            <person name="Ohm R."/>
            <person name="Pangilinan J."/>
            <person name="Park H.-J."/>
            <person name="Ramirez L."/>
            <person name="Alfaro M."/>
            <person name="Sun H."/>
            <person name="Tritt A."/>
            <person name="Yoshinaga Y."/>
            <person name="Zwiers L.-H."/>
            <person name="Turgeon B."/>
            <person name="Goodwin S."/>
            <person name="Spatafora J."/>
            <person name="Crous P."/>
            <person name="Grigoriev I."/>
        </authorList>
    </citation>
    <scope>NUCLEOTIDE SEQUENCE</scope>
    <source>
        <strain evidence="1">CBS 122681</strain>
    </source>
</reference>
<protein>
    <submittedName>
        <fullName evidence="1">Uncharacterized protein</fullName>
    </submittedName>
</protein>
<gene>
    <name evidence="1" type="ORF">K491DRAFT_673276</name>
</gene>
<dbReference type="EMBL" id="MU004290">
    <property type="protein sequence ID" value="KAF2662191.1"/>
    <property type="molecule type" value="Genomic_DNA"/>
</dbReference>
<name>A0A6A6TS82_9PLEO</name>
<proteinExistence type="predicted"/>